<protein>
    <recommendedName>
        <fullName evidence="5">OmpA-like domain-containing protein</fullName>
    </recommendedName>
</protein>
<dbReference type="InterPro" id="IPR050330">
    <property type="entry name" value="Bact_OuterMem_StrucFunc"/>
</dbReference>
<accession>A0A660SL45</accession>
<dbReference type="GO" id="GO:0009279">
    <property type="term" value="C:cell outer membrane"/>
    <property type="evidence" value="ECO:0007669"/>
    <property type="project" value="UniProtKB-SubCell"/>
</dbReference>
<dbReference type="PROSITE" id="PS51123">
    <property type="entry name" value="OMPA_2"/>
    <property type="match status" value="1"/>
</dbReference>
<evidence type="ECO:0000256" key="1">
    <source>
        <dbReference type="ARBA" id="ARBA00004442"/>
    </source>
</evidence>
<comment type="subcellular location">
    <subcellularLocation>
        <location evidence="1">Cell outer membrane</location>
    </subcellularLocation>
</comment>
<dbReference type="Gene3D" id="3.30.1330.60">
    <property type="entry name" value="OmpA-like domain"/>
    <property type="match status" value="1"/>
</dbReference>
<name>A0A660SL45_UNCW3</name>
<dbReference type="EMBL" id="QNBE01000008">
    <property type="protein sequence ID" value="RKX71467.1"/>
    <property type="molecule type" value="Genomic_DNA"/>
</dbReference>
<feature type="domain" description="OmpA-like" evidence="5">
    <location>
        <begin position="458"/>
        <end position="578"/>
    </location>
</feature>
<evidence type="ECO:0000256" key="4">
    <source>
        <dbReference type="PROSITE-ProRule" id="PRU00473"/>
    </source>
</evidence>
<evidence type="ECO:0000259" key="5">
    <source>
        <dbReference type="PROSITE" id="PS51123"/>
    </source>
</evidence>
<dbReference type="SUPFAM" id="SSF103088">
    <property type="entry name" value="OmpA-like"/>
    <property type="match status" value="1"/>
</dbReference>
<sequence>MILIFLFTIFSIRDVGTTAFPLLKVGIGPKPSALGEAYVGLPTGVSAIFWNPAGLIGRELQFEVSHQEWFGGIRDEVLGIKLPNGLGVGFLHSSSGEIEVWDATNYPGTEPTITVATEYLQLGYGGRIAKEWHYGLGTKMLMESGYREYTFAFGADLGIIHYQKKRFGFGLVVNHLTPKFYYGKAKVTLPITISIGGIYERVRPFRFLTALSLPIDNRPILKLGAEYEIKRIVALRLGYRTGPQDLKNLGFLSGLTAGLGVKIDRYEINYCFVPYGELGLTHRIGITALLPYGGYRLKVKVYDQDDQAPLPAHLQLTGIITDDRSADRLGRYEARIKKKGWVYFTVSHDGYFTKIDSTYLFGDRDQEYRIGLKKIGEGMIYGHLYDAFTKEPLEGRITYDGPIRGEAMTTTHGTFKIKELPEGSYLLIGHDRYGAYYPDSVPIQVEPGVMKSCEIYLIKKKEPIVLKAIHFETAKAELTEEAKAILDEIGRVIKENPEIGIEISGHTDAREIRTAEFKDNWELSLARANAVKDYLVKKCRIDHRRLITKGYADTRPIAPNTTEEGMAKNRRVEFKIIR</sequence>
<evidence type="ECO:0000256" key="2">
    <source>
        <dbReference type="ARBA" id="ARBA00023136"/>
    </source>
</evidence>
<gene>
    <name evidence="6" type="ORF">DRP53_01435</name>
</gene>
<dbReference type="InterPro" id="IPR036737">
    <property type="entry name" value="OmpA-like_sf"/>
</dbReference>
<evidence type="ECO:0000256" key="3">
    <source>
        <dbReference type="ARBA" id="ARBA00023237"/>
    </source>
</evidence>
<organism evidence="6 7">
    <name type="scientific">candidate division WOR-3 bacterium</name>
    <dbReference type="NCBI Taxonomy" id="2052148"/>
    <lineage>
        <taxon>Bacteria</taxon>
        <taxon>Bacteria division WOR-3</taxon>
    </lineage>
</organism>
<dbReference type="Proteomes" id="UP000268469">
    <property type="component" value="Unassembled WGS sequence"/>
</dbReference>
<evidence type="ECO:0000313" key="7">
    <source>
        <dbReference type="Proteomes" id="UP000268469"/>
    </source>
</evidence>
<dbReference type="AlphaFoldDB" id="A0A660SL45"/>
<keyword evidence="3" id="KW-0998">Cell outer membrane</keyword>
<dbReference type="NCBIfam" id="NF033709">
    <property type="entry name" value="PorV_fam"/>
    <property type="match status" value="1"/>
</dbReference>
<reference evidence="6 7" key="1">
    <citation type="submission" date="2018-06" db="EMBL/GenBank/DDBJ databases">
        <title>Extensive metabolic versatility and redundancy in microbially diverse, dynamic hydrothermal sediments.</title>
        <authorList>
            <person name="Dombrowski N."/>
            <person name="Teske A."/>
            <person name="Baker B.J."/>
        </authorList>
    </citation>
    <scope>NUCLEOTIDE SEQUENCE [LARGE SCALE GENOMIC DNA]</scope>
    <source>
        <strain evidence="6">B36_G15</strain>
    </source>
</reference>
<dbReference type="PANTHER" id="PTHR30329">
    <property type="entry name" value="STATOR ELEMENT OF FLAGELLAR MOTOR COMPLEX"/>
    <property type="match status" value="1"/>
</dbReference>
<dbReference type="InterPro" id="IPR006664">
    <property type="entry name" value="OMP_bac"/>
</dbReference>
<dbReference type="CDD" id="cd07185">
    <property type="entry name" value="OmpA_C-like"/>
    <property type="match status" value="1"/>
</dbReference>
<proteinExistence type="predicted"/>
<dbReference type="Pfam" id="PF00691">
    <property type="entry name" value="OmpA"/>
    <property type="match status" value="1"/>
</dbReference>
<dbReference type="PRINTS" id="PR01021">
    <property type="entry name" value="OMPADOMAIN"/>
</dbReference>
<keyword evidence="2 4" id="KW-0472">Membrane</keyword>
<dbReference type="InterPro" id="IPR006665">
    <property type="entry name" value="OmpA-like"/>
</dbReference>
<evidence type="ECO:0000313" key="6">
    <source>
        <dbReference type="EMBL" id="RKX71467.1"/>
    </source>
</evidence>
<comment type="caution">
    <text evidence="6">The sequence shown here is derived from an EMBL/GenBank/DDBJ whole genome shotgun (WGS) entry which is preliminary data.</text>
</comment>
<dbReference type="PANTHER" id="PTHR30329:SF21">
    <property type="entry name" value="LIPOPROTEIN YIAD-RELATED"/>
    <property type="match status" value="1"/>
</dbReference>
<dbReference type="Gene3D" id="2.40.160.60">
    <property type="entry name" value="Outer membrane protein transport protein (OMPP1/FadL/TodX)"/>
    <property type="match status" value="1"/>
</dbReference>